<keyword evidence="2" id="KW-1185">Reference proteome</keyword>
<gene>
    <name evidence="1" type="ORF">C0V70_16725</name>
</gene>
<organism evidence="1 2">
    <name type="scientific">Bacteriovorax stolpii</name>
    <name type="common">Bdellovibrio stolpii</name>
    <dbReference type="NCBI Taxonomy" id="960"/>
    <lineage>
        <taxon>Bacteria</taxon>
        <taxon>Pseudomonadati</taxon>
        <taxon>Bdellovibrionota</taxon>
        <taxon>Bacteriovoracia</taxon>
        <taxon>Bacteriovoracales</taxon>
        <taxon>Bacteriovoracaceae</taxon>
        <taxon>Bacteriovorax</taxon>
    </lineage>
</organism>
<dbReference type="EMBL" id="CP025704">
    <property type="protein sequence ID" value="AUN99721.1"/>
    <property type="molecule type" value="Genomic_DNA"/>
</dbReference>
<evidence type="ECO:0000313" key="2">
    <source>
        <dbReference type="Proteomes" id="UP000235584"/>
    </source>
</evidence>
<reference evidence="1 2" key="1">
    <citation type="submission" date="2018-01" db="EMBL/GenBank/DDBJ databases">
        <title>Complete genome sequence of Bacteriovorax stolpii DSM12778.</title>
        <authorList>
            <person name="Tang B."/>
            <person name="Chang J."/>
        </authorList>
    </citation>
    <scope>NUCLEOTIDE SEQUENCE [LARGE SCALE GENOMIC DNA]</scope>
    <source>
        <strain evidence="1 2">DSM 12778</strain>
    </source>
</reference>
<sequence length="419" mass="46171">MGFTPKSDYFLDKSLPFYSGNLRKFLKVTEYLKLYANPSPPNGVVMKSKSLVLACALTAAAFSFSAFSQESTVCADPLKKICTETQAQRAQRDIYINKLKSEIAAEASKASGPRIEEMKKNISKFHFIKRAIQSYKIRNQEIMRAAKKRVVGIETVVTDPANVNLLKSYMKRGISESRFDNTTKIVMSGIIDQIIVGNFGDFLERTGMEDNILAQLLNNACGSDGMVANAFATTLGNDKYVLICPGFLITMSQEPDMRERFNSILLAISHEMGHHLDNSKLGNELYKPFMGCLADNYVDKFNKTDDDKKFCKKNEKDPAACNMKVVTSHAGELIADAWGMKALNIHARSQNYSFAETDALLVSSWANLCGTGDEGIHPSGDFRIGTSLRTNPDIVDYLACGNAGVSNKPACTFEGAVSI</sequence>
<dbReference type="Proteomes" id="UP000235584">
    <property type="component" value="Chromosome"/>
</dbReference>
<dbReference type="KEGG" id="bsto:C0V70_16725"/>
<name>A0A2K9NW30_BACTC</name>
<accession>A0A2K9NW30</accession>
<dbReference type="AlphaFoldDB" id="A0A2K9NW30"/>
<evidence type="ECO:0000313" key="1">
    <source>
        <dbReference type="EMBL" id="AUN99721.1"/>
    </source>
</evidence>
<protein>
    <submittedName>
        <fullName evidence="1">Uncharacterized protein</fullName>
    </submittedName>
</protein>
<proteinExistence type="predicted"/>